<feature type="region of interest" description="Disordered" evidence="1">
    <location>
        <begin position="52"/>
        <end position="90"/>
    </location>
</feature>
<comment type="caution">
    <text evidence="2">The sequence shown here is derived from an EMBL/GenBank/DDBJ whole genome shotgun (WGS) entry which is preliminary data.</text>
</comment>
<protein>
    <recommendedName>
        <fullName evidence="4">DUF2188 domain-containing protein</fullName>
    </recommendedName>
</protein>
<dbReference type="InterPro" id="IPR018691">
    <property type="entry name" value="DUF2188"/>
</dbReference>
<evidence type="ECO:0000313" key="3">
    <source>
        <dbReference type="Proteomes" id="UP000036780"/>
    </source>
</evidence>
<evidence type="ECO:0000313" key="2">
    <source>
        <dbReference type="EMBL" id="KNE18869.1"/>
    </source>
</evidence>
<name>A0A0L0QK22_VIRPA</name>
<dbReference type="EMBL" id="LGTO01000007">
    <property type="protein sequence ID" value="KNE18869.1"/>
    <property type="molecule type" value="Genomic_DNA"/>
</dbReference>
<accession>A0A0L0QK22</accession>
<dbReference type="Pfam" id="PF09954">
    <property type="entry name" value="DUF2188"/>
    <property type="match status" value="1"/>
</dbReference>
<feature type="compositionally biased region" description="Polar residues" evidence="1">
    <location>
        <begin position="54"/>
        <end position="68"/>
    </location>
</feature>
<dbReference type="AlphaFoldDB" id="A0A0L0QK22"/>
<gene>
    <name evidence="2" type="ORF">AFK71_09780</name>
</gene>
<evidence type="ECO:0008006" key="4">
    <source>
        <dbReference type="Google" id="ProtNLM"/>
    </source>
</evidence>
<proteinExistence type="predicted"/>
<dbReference type="PATRIC" id="fig|1473.5.peg.443"/>
<organism evidence="2 3">
    <name type="scientific">Virgibacillus pantothenticus</name>
    <dbReference type="NCBI Taxonomy" id="1473"/>
    <lineage>
        <taxon>Bacteria</taxon>
        <taxon>Bacillati</taxon>
        <taxon>Bacillota</taxon>
        <taxon>Bacilli</taxon>
        <taxon>Bacillales</taxon>
        <taxon>Bacillaceae</taxon>
        <taxon>Virgibacillus</taxon>
    </lineage>
</organism>
<dbReference type="OrthoDB" id="8858565at2"/>
<dbReference type="GeneID" id="66871847"/>
<dbReference type="RefSeq" id="WP_050351361.1">
    <property type="nucleotide sequence ID" value="NZ_BOSN01000002.1"/>
</dbReference>
<keyword evidence="3" id="KW-1185">Reference proteome</keyword>
<reference evidence="3" key="1">
    <citation type="submission" date="2015-07" db="EMBL/GenBank/DDBJ databases">
        <title>Fjat-10053 dsm26.</title>
        <authorList>
            <person name="Liu B."/>
            <person name="Wang J."/>
            <person name="Zhu Y."/>
            <person name="Liu G."/>
            <person name="Chen Q."/>
            <person name="Chen Z."/>
            <person name="Lan J."/>
            <person name="Che J."/>
            <person name="Ge C."/>
            <person name="Shi H."/>
            <person name="Pan Z."/>
            <person name="Liu X."/>
        </authorList>
    </citation>
    <scope>NUCLEOTIDE SEQUENCE [LARGE SCALE GENOMIC DNA]</scope>
    <source>
        <strain evidence="3">DSM 26</strain>
    </source>
</reference>
<sequence>MAWTLQDYPASMKNLNEVTRKKAIDIANSMLDEGYDENRAIPIAIEQAKEWRKNASQQEVETYKQTGKPTKRSAEGKKYDNNPERLEEGEHIVSHEDGWAVRSSDGEKPSAVYQTKKEAVERGKEIASNKGTYLIIHRQDGTIEERYTY</sequence>
<dbReference type="Proteomes" id="UP000036780">
    <property type="component" value="Unassembled WGS sequence"/>
</dbReference>
<feature type="compositionally biased region" description="Basic and acidic residues" evidence="1">
    <location>
        <begin position="72"/>
        <end position="90"/>
    </location>
</feature>
<evidence type="ECO:0000256" key="1">
    <source>
        <dbReference type="SAM" id="MobiDB-lite"/>
    </source>
</evidence>